<feature type="transmembrane region" description="Helical" evidence="1">
    <location>
        <begin position="90"/>
        <end position="107"/>
    </location>
</feature>
<dbReference type="AlphaFoldDB" id="A0A1J0AB62"/>
<sequence>MVIVILLVMVLGLGLAWLAGQGLGVPLATVIAWATGAVVLGWMVLITTVPWNVYFRAREVLTEMGLSREQQLAVRPEREQYGRTVARRSLTLALGLHLGSAVIFLWLAQIAVVGYWGAGAALLLTGFRPTVRTYQFLIKRLGQIEQEVRYPREDVVSLREQVQGLEQKMQNLEHRLDENDPTSWISTQQRQWEALRQDVQRLGSQQTVAAAENQAEHQRLAQEAQQAIAQLSEDSRLLGQVRDLIRFFKEV</sequence>
<keyword evidence="1" id="KW-0472">Membrane</keyword>
<proteinExistence type="predicted"/>
<dbReference type="STRING" id="1188229.GlitD10_0860"/>
<name>A0A1J0AB62_9CYAN</name>
<keyword evidence="3" id="KW-1185">Reference proteome</keyword>
<keyword evidence="1" id="KW-1133">Transmembrane helix</keyword>
<gene>
    <name evidence="2" type="ORF">GlitD10_0860</name>
</gene>
<keyword evidence="1" id="KW-0812">Transmembrane</keyword>
<evidence type="ECO:0000313" key="2">
    <source>
        <dbReference type="EMBL" id="APB33176.1"/>
    </source>
</evidence>
<accession>A0A1J0AB62</accession>
<organism evidence="2 3">
    <name type="scientific">Gloeomargarita lithophora Alchichica-D10</name>
    <dbReference type="NCBI Taxonomy" id="1188229"/>
    <lineage>
        <taxon>Bacteria</taxon>
        <taxon>Bacillati</taxon>
        <taxon>Cyanobacteriota</taxon>
        <taxon>Cyanophyceae</taxon>
        <taxon>Gloeomargaritales</taxon>
        <taxon>Gloeomargaritaceae</taxon>
        <taxon>Gloeomargarita</taxon>
    </lineage>
</organism>
<evidence type="ECO:0000256" key="1">
    <source>
        <dbReference type="SAM" id="Phobius"/>
    </source>
</evidence>
<feature type="transmembrane region" description="Helical" evidence="1">
    <location>
        <begin position="30"/>
        <end position="54"/>
    </location>
</feature>
<evidence type="ECO:0000313" key="3">
    <source>
        <dbReference type="Proteomes" id="UP000180235"/>
    </source>
</evidence>
<dbReference type="EMBL" id="CP017675">
    <property type="protein sequence ID" value="APB33176.1"/>
    <property type="molecule type" value="Genomic_DNA"/>
</dbReference>
<dbReference type="KEGG" id="glt:GlitD10_0860"/>
<protein>
    <submittedName>
        <fullName evidence="2">Uncharacterized protein</fullName>
    </submittedName>
</protein>
<reference evidence="2 3" key="1">
    <citation type="submission" date="2016-10" db="EMBL/GenBank/DDBJ databases">
        <title>Description of Gloeomargarita lithophora gen. nov., sp. nov., a thylakoid-bearing basal-branching cyanobacterium with intracellular carbonates, and proposal for Gloeomargaritales ord. nov.</title>
        <authorList>
            <person name="Moreira D."/>
            <person name="Tavera R."/>
            <person name="Benzerara K."/>
            <person name="Skouri-Panet F."/>
            <person name="Couradeau E."/>
            <person name="Gerard E."/>
            <person name="Loussert C."/>
            <person name="Novelo E."/>
            <person name="Zivanovic Y."/>
            <person name="Lopez-Garcia P."/>
        </authorList>
    </citation>
    <scope>NUCLEOTIDE SEQUENCE [LARGE SCALE GENOMIC DNA]</scope>
    <source>
        <strain evidence="2 3">D10</strain>
    </source>
</reference>
<dbReference type="Proteomes" id="UP000180235">
    <property type="component" value="Chromosome"/>
</dbReference>
<dbReference type="RefSeq" id="WP_157776171.1">
    <property type="nucleotide sequence ID" value="NZ_CP017675.1"/>
</dbReference>
<dbReference type="OrthoDB" id="509327at2"/>